<reference evidence="1" key="1">
    <citation type="journal article" date="2015" name="Nature">
        <title>Complex archaea that bridge the gap between prokaryotes and eukaryotes.</title>
        <authorList>
            <person name="Spang A."/>
            <person name="Saw J.H."/>
            <person name="Jorgensen S.L."/>
            <person name="Zaremba-Niedzwiedzka K."/>
            <person name="Martijn J."/>
            <person name="Lind A.E."/>
            <person name="van Eijk R."/>
            <person name="Schleper C."/>
            <person name="Guy L."/>
            <person name="Ettema T.J."/>
        </authorList>
    </citation>
    <scope>NUCLEOTIDE SEQUENCE</scope>
</reference>
<name>A0A0F8ZRA1_9ZZZZ</name>
<proteinExistence type="predicted"/>
<sequence>MIPKTEVEKFRFTPEQKAIIKDIKKVNSLKRVFERGGAQRVVSALEEQHQALLEMMPTELRDSEGQ</sequence>
<evidence type="ECO:0000313" key="1">
    <source>
        <dbReference type="EMBL" id="KKK88525.1"/>
    </source>
</evidence>
<dbReference type="EMBL" id="LAZR01049915">
    <property type="protein sequence ID" value="KKK88525.1"/>
    <property type="molecule type" value="Genomic_DNA"/>
</dbReference>
<dbReference type="AlphaFoldDB" id="A0A0F8ZRA1"/>
<gene>
    <name evidence="1" type="ORF">LCGC14_2742290</name>
</gene>
<organism evidence="1">
    <name type="scientific">marine sediment metagenome</name>
    <dbReference type="NCBI Taxonomy" id="412755"/>
    <lineage>
        <taxon>unclassified sequences</taxon>
        <taxon>metagenomes</taxon>
        <taxon>ecological metagenomes</taxon>
    </lineage>
</organism>
<comment type="caution">
    <text evidence="1">The sequence shown here is derived from an EMBL/GenBank/DDBJ whole genome shotgun (WGS) entry which is preliminary data.</text>
</comment>
<accession>A0A0F8ZRA1</accession>
<protein>
    <submittedName>
        <fullName evidence="1">Uncharacterized protein</fullName>
    </submittedName>
</protein>